<protein>
    <submittedName>
        <fullName evidence="2">4980_t:CDS:1</fullName>
    </submittedName>
</protein>
<dbReference type="InterPro" id="IPR018289">
    <property type="entry name" value="MULE_transposase_dom"/>
</dbReference>
<dbReference type="OrthoDB" id="2441661at2759"/>
<reference evidence="2" key="1">
    <citation type="submission" date="2021-06" db="EMBL/GenBank/DDBJ databases">
        <authorList>
            <person name="Kallberg Y."/>
            <person name="Tangrot J."/>
            <person name="Rosling A."/>
        </authorList>
    </citation>
    <scope>NUCLEOTIDE SEQUENCE</scope>
    <source>
        <strain evidence="2">FL966</strain>
    </source>
</reference>
<proteinExistence type="predicted"/>
<dbReference type="Pfam" id="PF10551">
    <property type="entry name" value="MULE"/>
    <property type="match status" value="1"/>
</dbReference>
<dbReference type="AlphaFoldDB" id="A0A9N9BEI8"/>
<sequence length="408" mass="46610">MPKVDAKFETLEAFEDAAKLAAKVNRFAFARKDTAVNEVIDGGIICTKDIINEHACIRYALNEARCPEVLIVDATYKTNIYKFPLVSAIGINNVSNKKEALASFQIAMAWMENESEASYTWFLQTLCTEIYNTYSCLPNIFMSDKDQALRNASSKVFSESNKMLCVWHILEQNLKANCCKLFKTNDDYEAFKKEVVGLHFTTVEEQISQSLNSVKKAAEKAYTPEKVESYIQTLMKDSKMWISAYTKWYCNMGISTTGCCESSHSAFKRAIETASNLNSVFRKIDQTMCLQHLKASMRTGSNKVINNIKRTLQKMAKPNIYENNRTCECSSKFKFKLSCPHIIPKDSPIPLLMIDKRWFLERSKITELLHPSKSSIIDPEFYSTFVKAEEKFEQLSDIAAKMEFITKL</sequence>
<keyword evidence="3" id="KW-1185">Reference proteome</keyword>
<evidence type="ECO:0000313" key="2">
    <source>
        <dbReference type="EMBL" id="CAG8563470.1"/>
    </source>
</evidence>
<comment type="caution">
    <text evidence="2">The sequence shown here is derived from an EMBL/GenBank/DDBJ whole genome shotgun (WGS) entry which is preliminary data.</text>
</comment>
<dbReference type="EMBL" id="CAJVQA010003008">
    <property type="protein sequence ID" value="CAG8563470.1"/>
    <property type="molecule type" value="Genomic_DNA"/>
</dbReference>
<feature type="domain" description="MULE transposase" evidence="1">
    <location>
        <begin position="69"/>
        <end position="171"/>
    </location>
</feature>
<evidence type="ECO:0000313" key="3">
    <source>
        <dbReference type="Proteomes" id="UP000789759"/>
    </source>
</evidence>
<gene>
    <name evidence="2" type="ORF">CPELLU_LOCUS5313</name>
</gene>
<name>A0A9N9BEI8_9GLOM</name>
<accession>A0A9N9BEI8</accession>
<evidence type="ECO:0000259" key="1">
    <source>
        <dbReference type="Pfam" id="PF10551"/>
    </source>
</evidence>
<dbReference type="PANTHER" id="PTHR47718">
    <property type="entry name" value="OS01G0519700 PROTEIN"/>
    <property type="match status" value="1"/>
</dbReference>
<dbReference type="Proteomes" id="UP000789759">
    <property type="component" value="Unassembled WGS sequence"/>
</dbReference>
<organism evidence="2 3">
    <name type="scientific">Cetraspora pellucida</name>
    <dbReference type="NCBI Taxonomy" id="1433469"/>
    <lineage>
        <taxon>Eukaryota</taxon>
        <taxon>Fungi</taxon>
        <taxon>Fungi incertae sedis</taxon>
        <taxon>Mucoromycota</taxon>
        <taxon>Glomeromycotina</taxon>
        <taxon>Glomeromycetes</taxon>
        <taxon>Diversisporales</taxon>
        <taxon>Gigasporaceae</taxon>
        <taxon>Cetraspora</taxon>
    </lineage>
</organism>